<dbReference type="Pfam" id="PF00440">
    <property type="entry name" value="TetR_N"/>
    <property type="match status" value="1"/>
</dbReference>
<feature type="DNA-binding region" description="H-T-H motif" evidence="4">
    <location>
        <begin position="42"/>
        <end position="61"/>
    </location>
</feature>
<evidence type="ECO:0000256" key="3">
    <source>
        <dbReference type="ARBA" id="ARBA00023163"/>
    </source>
</evidence>
<keyword evidence="3" id="KW-0804">Transcription</keyword>
<evidence type="ECO:0000256" key="4">
    <source>
        <dbReference type="PROSITE-ProRule" id="PRU00335"/>
    </source>
</evidence>
<evidence type="ECO:0000259" key="5">
    <source>
        <dbReference type="PROSITE" id="PS50977"/>
    </source>
</evidence>
<dbReference type="STRING" id="70996.SE18_08875"/>
<sequence length="211" mass="23389">MAEQEFSNTSTQRRGRPREFDRTNALECAMRQFWQHGYETLSMADLTSCLGINPPSLYAAFGSKQAFFLEAIDHYLATRGAYVYAIPSDQRSPRAMLSHLLQRAAEAFSDAAYPAGCFVLASISATYDSYEIEQAIVQRCQQRMSKIDELVALGVQMGELPATTNAEELAQFFVCVLQGMSLQARLGASTSQLQAIVANALQVWPQAARLR</sequence>
<organism evidence="6 7">
    <name type="scientific">Herpetosiphon geysericola</name>
    <dbReference type="NCBI Taxonomy" id="70996"/>
    <lineage>
        <taxon>Bacteria</taxon>
        <taxon>Bacillati</taxon>
        <taxon>Chloroflexota</taxon>
        <taxon>Chloroflexia</taxon>
        <taxon>Herpetosiphonales</taxon>
        <taxon>Herpetosiphonaceae</taxon>
        <taxon>Herpetosiphon</taxon>
    </lineage>
</organism>
<keyword evidence="1" id="KW-0805">Transcription regulation</keyword>
<proteinExistence type="predicted"/>
<dbReference type="PANTHER" id="PTHR47506">
    <property type="entry name" value="TRANSCRIPTIONAL REGULATORY PROTEIN"/>
    <property type="match status" value="1"/>
</dbReference>
<dbReference type="Proteomes" id="UP000050277">
    <property type="component" value="Unassembled WGS sequence"/>
</dbReference>
<feature type="domain" description="HTH tetR-type" evidence="5">
    <location>
        <begin position="19"/>
        <end position="79"/>
    </location>
</feature>
<dbReference type="GO" id="GO:0003677">
    <property type="term" value="F:DNA binding"/>
    <property type="evidence" value="ECO:0007669"/>
    <property type="project" value="UniProtKB-UniRule"/>
</dbReference>
<dbReference type="Gene3D" id="1.10.10.60">
    <property type="entry name" value="Homeodomain-like"/>
    <property type="match status" value="1"/>
</dbReference>
<reference evidence="6 7" key="1">
    <citation type="submission" date="2015-07" db="EMBL/GenBank/DDBJ databases">
        <title>Whole genome sequence of Herpetosiphon geysericola DSM 7119.</title>
        <authorList>
            <person name="Hemp J."/>
            <person name="Ward L.M."/>
            <person name="Pace L.A."/>
            <person name="Fischer W.W."/>
        </authorList>
    </citation>
    <scope>NUCLEOTIDE SEQUENCE [LARGE SCALE GENOMIC DNA]</scope>
    <source>
        <strain evidence="6 7">DSM 7119</strain>
    </source>
</reference>
<protein>
    <recommendedName>
        <fullName evidence="5">HTH tetR-type domain-containing protein</fullName>
    </recommendedName>
</protein>
<dbReference type="Pfam" id="PF16925">
    <property type="entry name" value="TetR_C_13"/>
    <property type="match status" value="1"/>
</dbReference>
<dbReference type="AlphaFoldDB" id="A0A0P6XYU7"/>
<accession>A0A0P6XYU7</accession>
<dbReference type="InterPro" id="IPR011075">
    <property type="entry name" value="TetR_C"/>
</dbReference>
<dbReference type="PANTHER" id="PTHR47506:SF1">
    <property type="entry name" value="HTH-TYPE TRANSCRIPTIONAL REGULATOR YJDC"/>
    <property type="match status" value="1"/>
</dbReference>
<dbReference type="SUPFAM" id="SSF48498">
    <property type="entry name" value="Tetracyclin repressor-like, C-terminal domain"/>
    <property type="match status" value="1"/>
</dbReference>
<keyword evidence="7" id="KW-1185">Reference proteome</keyword>
<evidence type="ECO:0000256" key="1">
    <source>
        <dbReference type="ARBA" id="ARBA00023015"/>
    </source>
</evidence>
<dbReference type="PROSITE" id="PS50977">
    <property type="entry name" value="HTH_TETR_2"/>
    <property type="match status" value="1"/>
</dbReference>
<dbReference type="RefSeq" id="WP_054534086.1">
    <property type="nucleotide sequence ID" value="NZ_LGKP01000015.1"/>
</dbReference>
<name>A0A0P6XYU7_9CHLR</name>
<dbReference type="OrthoDB" id="9795242at2"/>
<evidence type="ECO:0000313" key="7">
    <source>
        <dbReference type="Proteomes" id="UP000050277"/>
    </source>
</evidence>
<dbReference type="PATRIC" id="fig|70996.4.peg.4327"/>
<dbReference type="SUPFAM" id="SSF46689">
    <property type="entry name" value="Homeodomain-like"/>
    <property type="match status" value="1"/>
</dbReference>
<keyword evidence="2 4" id="KW-0238">DNA-binding</keyword>
<dbReference type="InterPro" id="IPR009057">
    <property type="entry name" value="Homeodomain-like_sf"/>
</dbReference>
<evidence type="ECO:0000313" key="6">
    <source>
        <dbReference type="EMBL" id="KPL88791.1"/>
    </source>
</evidence>
<dbReference type="Gene3D" id="1.10.357.10">
    <property type="entry name" value="Tetracycline Repressor, domain 2"/>
    <property type="match status" value="1"/>
</dbReference>
<dbReference type="InterPro" id="IPR036271">
    <property type="entry name" value="Tet_transcr_reg_TetR-rel_C_sf"/>
</dbReference>
<gene>
    <name evidence="6" type="ORF">SE18_08875</name>
</gene>
<evidence type="ECO:0000256" key="2">
    <source>
        <dbReference type="ARBA" id="ARBA00023125"/>
    </source>
</evidence>
<dbReference type="InterPro" id="IPR001647">
    <property type="entry name" value="HTH_TetR"/>
</dbReference>
<dbReference type="EMBL" id="LGKP01000015">
    <property type="protein sequence ID" value="KPL88791.1"/>
    <property type="molecule type" value="Genomic_DNA"/>
</dbReference>
<comment type="caution">
    <text evidence="6">The sequence shown here is derived from an EMBL/GenBank/DDBJ whole genome shotgun (WGS) entry which is preliminary data.</text>
</comment>